<accession>A0ABV7CEH6</accession>
<dbReference type="EMBL" id="JBHRSD010000001">
    <property type="protein sequence ID" value="MFC3030933.1"/>
    <property type="molecule type" value="Genomic_DNA"/>
</dbReference>
<keyword evidence="2" id="KW-1185">Reference proteome</keyword>
<reference evidence="2" key="1">
    <citation type="journal article" date="2019" name="Int. J. Syst. Evol. Microbiol.">
        <title>The Global Catalogue of Microorganisms (GCM) 10K type strain sequencing project: providing services to taxonomists for standard genome sequencing and annotation.</title>
        <authorList>
            <consortium name="The Broad Institute Genomics Platform"/>
            <consortium name="The Broad Institute Genome Sequencing Center for Infectious Disease"/>
            <person name="Wu L."/>
            <person name="Ma J."/>
        </authorList>
    </citation>
    <scope>NUCLEOTIDE SEQUENCE [LARGE SCALE GENOMIC DNA]</scope>
    <source>
        <strain evidence="2">KCTC 42730</strain>
    </source>
</reference>
<organism evidence="1 2">
    <name type="scientific">Pseudoalteromonas fenneropenaei</name>
    <dbReference type="NCBI Taxonomy" id="1737459"/>
    <lineage>
        <taxon>Bacteria</taxon>
        <taxon>Pseudomonadati</taxon>
        <taxon>Pseudomonadota</taxon>
        <taxon>Gammaproteobacteria</taxon>
        <taxon>Alteromonadales</taxon>
        <taxon>Pseudoalteromonadaceae</taxon>
        <taxon>Pseudoalteromonas</taxon>
    </lineage>
</organism>
<dbReference type="RefSeq" id="WP_377120114.1">
    <property type="nucleotide sequence ID" value="NZ_JBHRSD010000001.1"/>
</dbReference>
<comment type="caution">
    <text evidence="1">The sequence shown here is derived from an EMBL/GenBank/DDBJ whole genome shotgun (WGS) entry which is preliminary data.</text>
</comment>
<sequence length="19" mass="2035">MVMVWGIFVAFGATIAACF</sequence>
<evidence type="ECO:0000313" key="1">
    <source>
        <dbReference type="EMBL" id="MFC3030933.1"/>
    </source>
</evidence>
<evidence type="ECO:0000313" key="2">
    <source>
        <dbReference type="Proteomes" id="UP001595453"/>
    </source>
</evidence>
<gene>
    <name evidence="1" type="ORF">ACFOEE_00105</name>
</gene>
<protein>
    <submittedName>
        <fullName evidence="1">Uncharacterized protein</fullName>
    </submittedName>
</protein>
<dbReference type="Proteomes" id="UP001595453">
    <property type="component" value="Unassembled WGS sequence"/>
</dbReference>
<name>A0ABV7CEH6_9GAMM</name>
<proteinExistence type="predicted"/>